<evidence type="ECO:0000256" key="9">
    <source>
        <dbReference type="SAM" id="Phobius"/>
    </source>
</evidence>
<reference evidence="11 12" key="2">
    <citation type="journal article" date="2012" name="PLoS Pathog.">
        <title>Diverse lifestyles and strategies of plant pathogenesis encoded in the genomes of eighteen Dothideomycetes fungi.</title>
        <authorList>
            <person name="Ohm R.A."/>
            <person name="Feau N."/>
            <person name="Henrissat B."/>
            <person name="Schoch C.L."/>
            <person name="Horwitz B.A."/>
            <person name="Barry K.W."/>
            <person name="Condon B.J."/>
            <person name="Copeland A.C."/>
            <person name="Dhillon B."/>
            <person name="Glaser F."/>
            <person name="Hesse C.N."/>
            <person name="Kosti I."/>
            <person name="LaButti K."/>
            <person name="Lindquist E.A."/>
            <person name="Lucas S."/>
            <person name="Salamov A.A."/>
            <person name="Bradshaw R.E."/>
            <person name="Ciuffetti L."/>
            <person name="Hamelin R.C."/>
            <person name="Kema G.H.J."/>
            <person name="Lawrence C."/>
            <person name="Scott J.A."/>
            <person name="Spatafora J.W."/>
            <person name="Turgeon B.G."/>
            <person name="de Wit P.J.G.M."/>
            <person name="Zhong S."/>
            <person name="Goodwin S.B."/>
            <person name="Grigoriev I.V."/>
        </authorList>
    </citation>
    <scope>NUCLEOTIDE SEQUENCE [LARGE SCALE GENOMIC DNA]</scope>
    <source>
        <strain evidence="12">NZE10 / CBS 128990</strain>
    </source>
</reference>
<evidence type="ECO:0000313" key="12">
    <source>
        <dbReference type="Proteomes" id="UP000016933"/>
    </source>
</evidence>
<keyword evidence="12" id="KW-1185">Reference proteome</keyword>
<dbReference type="InterPro" id="IPR052064">
    <property type="entry name" value="Mito_IMP1_subunit"/>
</dbReference>
<dbReference type="PROSITE" id="PS00760">
    <property type="entry name" value="SPASE_I_2"/>
    <property type="match status" value="1"/>
</dbReference>
<evidence type="ECO:0000256" key="8">
    <source>
        <dbReference type="SAM" id="MobiDB-lite"/>
    </source>
</evidence>
<evidence type="ECO:0000256" key="7">
    <source>
        <dbReference type="PIRSR" id="PIRSR600223-1"/>
    </source>
</evidence>
<feature type="domain" description="Peptidase S26" evidence="10">
    <location>
        <begin position="148"/>
        <end position="184"/>
    </location>
</feature>
<keyword evidence="3" id="KW-0378">Hydrolase</keyword>
<accession>N1PTE7</accession>
<dbReference type="SUPFAM" id="SSF51306">
    <property type="entry name" value="LexA/Signal peptidase"/>
    <property type="match status" value="1"/>
</dbReference>
<organism evidence="11 12">
    <name type="scientific">Dothistroma septosporum (strain NZE10 / CBS 128990)</name>
    <name type="common">Red band needle blight fungus</name>
    <name type="synonym">Mycosphaerella pini</name>
    <dbReference type="NCBI Taxonomy" id="675120"/>
    <lineage>
        <taxon>Eukaryota</taxon>
        <taxon>Fungi</taxon>
        <taxon>Dikarya</taxon>
        <taxon>Ascomycota</taxon>
        <taxon>Pezizomycotina</taxon>
        <taxon>Dothideomycetes</taxon>
        <taxon>Dothideomycetidae</taxon>
        <taxon>Mycosphaerellales</taxon>
        <taxon>Mycosphaerellaceae</taxon>
        <taxon>Dothistroma</taxon>
    </lineage>
</organism>
<dbReference type="OMA" id="VTAKIEW"/>
<dbReference type="GO" id="GO:0042720">
    <property type="term" value="C:mitochondrial inner membrane peptidase complex"/>
    <property type="evidence" value="ECO:0007669"/>
    <property type="project" value="TreeGrafter"/>
</dbReference>
<evidence type="ECO:0000256" key="2">
    <source>
        <dbReference type="ARBA" id="ARBA00022792"/>
    </source>
</evidence>
<dbReference type="OrthoDB" id="308440at2759"/>
<dbReference type="InterPro" id="IPR000223">
    <property type="entry name" value="Pept_S26A_signal_pept_1"/>
</dbReference>
<dbReference type="PRINTS" id="PR00727">
    <property type="entry name" value="LEADERPTASE"/>
</dbReference>
<feature type="transmembrane region" description="Helical" evidence="9">
    <location>
        <begin position="78"/>
        <end position="95"/>
    </location>
</feature>
<evidence type="ECO:0000256" key="4">
    <source>
        <dbReference type="ARBA" id="ARBA00023128"/>
    </source>
</evidence>
<keyword evidence="2" id="KW-0999">Mitochondrion inner membrane</keyword>
<dbReference type="PANTHER" id="PTHR12383">
    <property type="entry name" value="PROTEASE FAMILY S26 MITOCHONDRIAL INNER MEMBRANE PROTEASE-RELATED"/>
    <property type="match status" value="1"/>
</dbReference>
<evidence type="ECO:0000256" key="6">
    <source>
        <dbReference type="ARBA" id="ARBA00038445"/>
    </source>
</evidence>
<dbReference type="GO" id="GO:0004252">
    <property type="term" value="F:serine-type endopeptidase activity"/>
    <property type="evidence" value="ECO:0007669"/>
    <property type="project" value="InterPro"/>
</dbReference>
<dbReference type="eggNOG" id="KOG0171">
    <property type="taxonomic scope" value="Eukaryota"/>
</dbReference>
<keyword evidence="5 9" id="KW-0472">Membrane</keyword>
<keyword evidence="9" id="KW-0812">Transmembrane</keyword>
<comment type="similarity">
    <text evidence="6">Belongs to the peptidase S26 family. IMP1 subfamily.</text>
</comment>
<dbReference type="STRING" id="675120.N1PTE7"/>
<dbReference type="CDD" id="cd06530">
    <property type="entry name" value="S26_SPase_I"/>
    <property type="match status" value="1"/>
</dbReference>
<comment type="subcellular location">
    <subcellularLocation>
        <location evidence="1">Mitochondrion inner membrane</location>
    </subcellularLocation>
</comment>
<gene>
    <name evidence="11" type="ORF">DOTSEDRAFT_87969</name>
</gene>
<evidence type="ECO:0000259" key="10">
    <source>
        <dbReference type="Pfam" id="PF10502"/>
    </source>
</evidence>
<evidence type="ECO:0000256" key="5">
    <source>
        <dbReference type="ARBA" id="ARBA00023136"/>
    </source>
</evidence>
<dbReference type="PANTHER" id="PTHR12383:SF16">
    <property type="entry name" value="MITOCHONDRIAL INNER MEMBRANE PROTEASE SUBUNIT 1"/>
    <property type="match status" value="1"/>
</dbReference>
<name>N1PTE7_DOTSN</name>
<dbReference type="InterPro" id="IPR019533">
    <property type="entry name" value="Peptidase_S26"/>
</dbReference>
<proteinExistence type="inferred from homology"/>
<dbReference type="GO" id="GO:0006465">
    <property type="term" value="P:signal peptide processing"/>
    <property type="evidence" value="ECO:0007669"/>
    <property type="project" value="InterPro"/>
</dbReference>
<evidence type="ECO:0000256" key="3">
    <source>
        <dbReference type="ARBA" id="ARBA00022801"/>
    </source>
</evidence>
<keyword evidence="4" id="KW-0496">Mitochondrion</keyword>
<dbReference type="HOGENOM" id="CLU_028723_4_3_1"/>
<feature type="transmembrane region" description="Helical" evidence="9">
    <location>
        <begin position="50"/>
        <end position="72"/>
    </location>
</feature>
<dbReference type="GO" id="GO:0006627">
    <property type="term" value="P:protein processing involved in protein targeting to mitochondrion"/>
    <property type="evidence" value="ECO:0007669"/>
    <property type="project" value="TreeGrafter"/>
</dbReference>
<feature type="active site" evidence="7">
    <location>
        <position position="125"/>
    </location>
</feature>
<dbReference type="EMBL" id="KB446538">
    <property type="protein sequence ID" value="EME45684.1"/>
    <property type="molecule type" value="Genomic_DNA"/>
</dbReference>
<protein>
    <recommendedName>
        <fullName evidence="10">Peptidase S26 domain-containing protein</fullName>
    </recommendedName>
</protein>
<feature type="region of interest" description="Disordered" evidence="8">
    <location>
        <begin position="1"/>
        <end position="27"/>
    </location>
</feature>
<feature type="active site" evidence="7">
    <location>
        <position position="81"/>
    </location>
</feature>
<keyword evidence="9" id="KW-1133">Transmembrane helix</keyword>
<evidence type="ECO:0000256" key="1">
    <source>
        <dbReference type="ARBA" id="ARBA00004273"/>
    </source>
</evidence>
<dbReference type="Proteomes" id="UP000016933">
    <property type="component" value="Unassembled WGS sequence"/>
</dbReference>
<dbReference type="AlphaFoldDB" id="N1PTE7"/>
<sequence length="214" mass="23997">MRPTKSTGRRLRSTKTHGTPTPSGWSPSTWAADIRRNFPPRLSHPPYSLLVRWSIYAVTAFLGGHTFVGYFYDCSGTYGISMLPTLSSFGDWVFISKWYRRGRGVRVGDLVSFKHPKDLGGYAVKRVIGMPGDFVLMNTPNKSEAMIQIPEGHCWVVGDNMEHSRDSRSFGPLPLALICGKVTAKIEWHGRMPHFSRFESGLEAASMDDIDEID</sequence>
<dbReference type="InterPro" id="IPR036286">
    <property type="entry name" value="LexA/Signal_pep-like_sf"/>
</dbReference>
<dbReference type="Pfam" id="PF10502">
    <property type="entry name" value="Peptidase_S26"/>
    <property type="match status" value="2"/>
</dbReference>
<dbReference type="Gene3D" id="2.10.109.10">
    <property type="entry name" value="Umud Fragment, subunit A"/>
    <property type="match status" value="1"/>
</dbReference>
<feature type="domain" description="Peptidase S26" evidence="10">
    <location>
        <begin position="56"/>
        <end position="138"/>
    </location>
</feature>
<dbReference type="InterPro" id="IPR019757">
    <property type="entry name" value="Pept_S26A_signal_pept_1_Lys-AS"/>
</dbReference>
<feature type="compositionally biased region" description="Polar residues" evidence="8">
    <location>
        <begin position="16"/>
        <end position="27"/>
    </location>
</feature>
<reference evidence="12" key="1">
    <citation type="journal article" date="2012" name="PLoS Genet.">
        <title>The genomes of the fungal plant pathogens Cladosporium fulvum and Dothistroma septosporum reveal adaptation to different hosts and lifestyles but also signatures of common ancestry.</title>
        <authorList>
            <person name="de Wit P.J.G.M."/>
            <person name="van der Burgt A."/>
            <person name="Oekmen B."/>
            <person name="Stergiopoulos I."/>
            <person name="Abd-Elsalam K.A."/>
            <person name="Aerts A.L."/>
            <person name="Bahkali A.H."/>
            <person name="Beenen H.G."/>
            <person name="Chettri P."/>
            <person name="Cox M.P."/>
            <person name="Datema E."/>
            <person name="de Vries R.P."/>
            <person name="Dhillon B."/>
            <person name="Ganley A.R."/>
            <person name="Griffiths S.A."/>
            <person name="Guo Y."/>
            <person name="Hamelin R.C."/>
            <person name="Henrissat B."/>
            <person name="Kabir M.S."/>
            <person name="Jashni M.K."/>
            <person name="Kema G."/>
            <person name="Klaubauf S."/>
            <person name="Lapidus A."/>
            <person name="Levasseur A."/>
            <person name="Lindquist E."/>
            <person name="Mehrabi R."/>
            <person name="Ohm R.A."/>
            <person name="Owen T.J."/>
            <person name="Salamov A."/>
            <person name="Schwelm A."/>
            <person name="Schijlen E."/>
            <person name="Sun H."/>
            <person name="van den Burg H.A."/>
            <person name="van Ham R.C.H.J."/>
            <person name="Zhang S."/>
            <person name="Goodwin S.B."/>
            <person name="Grigoriev I.V."/>
            <person name="Collemare J."/>
            <person name="Bradshaw R.E."/>
        </authorList>
    </citation>
    <scope>NUCLEOTIDE SEQUENCE [LARGE SCALE GENOMIC DNA]</scope>
    <source>
        <strain evidence="12">NZE10 / CBS 128990</strain>
    </source>
</reference>
<evidence type="ECO:0000313" key="11">
    <source>
        <dbReference type="EMBL" id="EME45684.1"/>
    </source>
</evidence>